<name>A0A9Q9B291_9PEZI</name>
<accession>A0A9Q9B291</accession>
<proteinExistence type="predicted"/>
<protein>
    <submittedName>
        <fullName evidence="1">Uncharacterized protein</fullName>
    </submittedName>
</protein>
<dbReference type="EMBL" id="CP099427">
    <property type="protein sequence ID" value="USW57593.1"/>
    <property type="molecule type" value="Genomic_DNA"/>
</dbReference>
<organism evidence="1 2">
    <name type="scientific">Septoria linicola</name>
    <dbReference type="NCBI Taxonomy" id="215465"/>
    <lineage>
        <taxon>Eukaryota</taxon>
        <taxon>Fungi</taxon>
        <taxon>Dikarya</taxon>
        <taxon>Ascomycota</taxon>
        <taxon>Pezizomycotina</taxon>
        <taxon>Dothideomycetes</taxon>
        <taxon>Dothideomycetidae</taxon>
        <taxon>Mycosphaerellales</taxon>
        <taxon>Mycosphaerellaceae</taxon>
        <taxon>Septoria</taxon>
    </lineage>
</organism>
<keyword evidence="2" id="KW-1185">Reference proteome</keyword>
<dbReference type="Proteomes" id="UP001056384">
    <property type="component" value="Chromosome 10"/>
</dbReference>
<evidence type="ECO:0000313" key="1">
    <source>
        <dbReference type="EMBL" id="USW57593.1"/>
    </source>
</evidence>
<gene>
    <name evidence="1" type="ORF">Slin15195_G109120</name>
</gene>
<sequence length="387" mass="43642">MSSSTTTTTTYEQVSYTPPFPTRPLRTFSLLVILSPCNIDLPTSSVAPASTLSTIKSFLSHPSSAFPSPLSSDSLVLISHPIILHRLISYFSTEISFDQTSFMPWSTEEIEALERVLKVVEVWLRGEEKMVKTREMVERELKDANCFYCRQSVRRDSTVSDNSSTISDFYEEQPQDPADLVRNFPFGNFGLDDVYHIYGAYTDEIYEYRVPVTERIIWFRHWAETGPPALASPEAPAMLDRYILLDFLMSSANAHLEALDAQDQARDIAAFTVLFPCVLEALGTLMNELRGGEILLTQGELQRKLIQLVLLGDRMLQTGTEDFAPLIQIAGERRLDELPSDGQLNSAQRFALDHMSSAQRFALDLILDFAQLSSSVHVFEMTEVNED</sequence>
<evidence type="ECO:0000313" key="2">
    <source>
        <dbReference type="Proteomes" id="UP001056384"/>
    </source>
</evidence>
<dbReference type="AlphaFoldDB" id="A0A9Q9B291"/>
<reference evidence="1" key="1">
    <citation type="submission" date="2022-06" db="EMBL/GenBank/DDBJ databases">
        <title>Complete genome sequences of two strains of the flax pathogen Septoria linicola.</title>
        <authorList>
            <person name="Lapalu N."/>
            <person name="Simon A."/>
            <person name="Demenou B."/>
            <person name="Paumier D."/>
            <person name="Guillot M.-P."/>
            <person name="Gout L."/>
            <person name="Valade R."/>
        </authorList>
    </citation>
    <scope>NUCLEOTIDE SEQUENCE</scope>
    <source>
        <strain evidence="1">SE15195</strain>
    </source>
</reference>